<evidence type="ECO:0000313" key="12">
    <source>
        <dbReference type="Ensembl" id="ENSDCDP00010048595.1"/>
    </source>
</evidence>
<reference evidence="12" key="2">
    <citation type="submission" date="2025-08" db="UniProtKB">
        <authorList>
            <consortium name="Ensembl"/>
        </authorList>
    </citation>
    <scope>IDENTIFICATION</scope>
</reference>
<evidence type="ECO:0000256" key="9">
    <source>
        <dbReference type="ARBA" id="ARBA00023242"/>
    </source>
</evidence>
<evidence type="ECO:0000256" key="2">
    <source>
        <dbReference type="ARBA" id="ARBA00022491"/>
    </source>
</evidence>
<dbReference type="InterPro" id="IPR030456">
    <property type="entry name" value="TF_fork_head_CS_2"/>
</dbReference>
<dbReference type="Proteomes" id="UP000694580">
    <property type="component" value="Chromosome 10"/>
</dbReference>
<keyword evidence="7 10" id="KW-0238">DNA-binding</keyword>
<dbReference type="InterPro" id="IPR047413">
    <property type="entry name" value="FH_FOXP3"/>
</dbReference>
<evidence type="ECO:0000256" key="4">
    <source>
        <dbReference type="ARBA" id="ARBA00022771"/>
    </source>
</evidence>
<evidence type="ECO:0000256" key="6">
    <source>
        <dbReference type="ARBA" id="ARBA00023015"/>
    </source>
</evidence>
<dbReference type="InterPro" id="IPR036388">
    <property type="entry name" value="WH-like_DNA-bd_sf"/>
</dbReference>
<evidence type="ECO:0000256" key="1">
    <source>
        <dbReference type="ARBA" id="ARBA00004123"/>
    </source>
</evidence>
<dbReference type="PRINTS" id="PR00053">
    <property type="entry name" value="FORKHEAD"/>
</dbReference>
<keyword evidence="9 10" id="KW-0539">Nucleus</keyword>
<evidence type="ECO:0000259" key="11">
    <source>
        <dbReference type="PROSITE" id="PS50039"/>
    </source>
</evidence>
<feature type="domain" description="Fork-head" evidence="11">
    <location>
        <begin position="189"/>
        <end position="275"/>
    </location>
</feature>
<keyword evidence="6" id="KW-0805">Transcription regulation</keyword>
<protein>
    <recommendedName>
        <fullName evidence="11">Fork-head domain-containing protein</fullName>
    </recommendedName>
</protein>
<keyword evidence="4" id="KW-0863">Zinc-finger</keyword>
<dbReference type="GO" id="GO:0008270">
    <property type="term" value="F:zinc ion binding"/>
    <property type="evidence" value="ECO:0007669"/>
    <property type="project" value="UniProtKB-KW"/>
</dbReference>
<evidence type="ECO:0000256" key="8">
    <source>
        <dbReference type="ARBA" id="ARBA00023163"/>
    </source>
</evidence>
<dbReference type="Gene3D" id="1.20.5.340">
    <property type="match status" value="1"/>
</dbReference>
<dbReference type="PROSITE" id="PS50039">
    <property type="entry name" value="FORK_HEAD_3"/>
    <property type="match status" value="1"/>
</dbReference>
<reference evidence="12 13" key="1">
    <citation type="submission" date="2020-06" db="EMBL/GenBank/DDBJ databases">
        <authorList>
            <consortium name="Wellcome Sanger Institute Data Sharing"/>
        </authorList>
    </citation>
    <scope>NUCLEOTIDE SEQUENCE [LARGE SCALE GENOMIC DNA]</scope>
</reference>
<proteinExistence type="predicted"/>
<dbReference type="Ensembl" id="ENSDCDT00010058937.1">
    <property type="protein sequence ID" value="ENSDCDP00010048595.1"/>
    <property type="gene ID" value="ENSDCDG00010029246.1"/>
</dbReference>
<dbReference type="AlphaFoldDB" id="A0AAY4DTF9"/>
<dbReference type="InterPro" id="IPR032354">
    <property type="entry name" value="FOXP-CC"/>
</dbReference>
<keyword evidence="13" id="KW-1185">Reference proteome</keyword>
<evidence type="ECO:0000256" key="7">
    <source>
        <dbReference type="ARBA" id="ARBA00023125"/>
    </source>
</evidence>
<keyword evidence="5" id="KW-0862">Zinc</keyword>
<dbReference type="FunFam" id="1.10.10.10:FF:000010">
    <property type="entry name" value="Forkhead box P2 isoform B"/>
    <property type="match status" value="1"/>
</dbReference>
<organism evidence="12 13">
    <name type="scientific">Denticeps clupeoides</name>
    <name type="common">denticle herring</name>
    <dbReference type="NCBI Taxonomy" id="299321"/>
    <lineage>
        <taxon>Eukaryota</taxon>
        <taxon>Metazoa</taxon>
        <taxon>Chordata</taxon>
        <taxon>Craniata</taxon>
        <taxon>Vertebrata</taxon>
        <taxon>Euteleostomi</taxon>
        <taxon>Actinopterygii</taxon>
        <taxon>Neopterygii</taxon>
        <taxon>Teleostei</taxon>
        <taxon>Clupei</taxon>
        <taxon>Clupeiformes</taxon>
        <taxon>Denticipitoidei</taxon>
        <taxon>Denticipitidae</taxon>
        <taxon>Denticeps</taxon>
    </lineage>
</organism>
<evidence type="ECO:0000256" key="5">
    <source>
        <dbReference type="ARBA" id="ARBA00022833"/>
    </source>
</evidence>
<keyword evidence="3" id="KW-0479">Metal-binding</keyword>
<evidence type="ECO:0000313" key="13">
    <source>
        <dbReference type="Proteomes" id="UP000694580"/>
    </source>
</evidence>
<dbReference type="SMART" id="SM00339">
    <property type="entry name" value="FH"/>
    <property type="match status" value="1"/>
</dbReference>
<dbReference type="Pfam" id="PF16159">
    <property type="entry name" value="FOXP-CC"/>
    <property type="match status" value="1"/>
</dbReference>
<dbReference type="InterPro" id="IPR036390">
    <property type="entry name" value="WH_DNA-bd_sf"/>
</dbReference>
<dbReference type="CDD" id="cd20066">
    <property type="entry name" value="FH_FOXP3"/>
    <property type="match status" value="1"/>
</dbReference>
<dbReference type="SUPFAM" id="SSF46785">
    <property type="entry name" value="Winged helix' DNA-binding domain"/>
    <property type="match status" value="1"/>
</dbReference>
<dbReference type="PANTHER" id="PTHR45796:SF2">
    <property type="entry name" value="FORKHEAD BOX P3"/>
    <property type="match status" value="1"/>
</dbReference>
<dbReference type="GO" id="GO:0001227">
    <property type="term" value="F:DNA-binding transcription repressor activity, RNA polymerase II-specific"/>
    <property type="evidence" value="ECO:0007669"/>
    <property type="project" value="TreeGrafter"/>
</dbReference>
<dbReference type="InterPro" id="IPR050998">
    <property type="entry name" value="FOXP"/>
</dbReference>
<comment type="subcellular location">
    <subcellularLocation>
        <location evidence="1 10">Nucleus</location>
    </subcellularLocation>
</comment>
<dbReference type="PROSITE" id="PS00658">
    <property type="entry name" value="FORK_HEAD_2"/>
    <property type="match status" value="1"/>
</dbReference>
<dbReference type="Pfam" id="PF00250">
    <property type="entry name" value="Forkhead"/>
    <property type="match status" value="1"/>
</dbReference>
<dbReference type="Gene3D" id="1.10.10.10">
    <property type="entry name" value="Winged helix-like DNA-binding domain superfamily/Winged helix DNA-binding domain"/>
    <property type="match status" value="1"/>
</dbReference>
<feature type="DNA-binding region" description="Fork-head" evidence="10">
    <location>
        <begin position="189"/>
        <end position="275"/>
    </location>
</feature>
<dbReference type="GeneTree" id="ENSGT00940000165955"/>
<name>A0AAY4DTF9_9TELE</name>
<dbReference type="PANTHER" id="PTHR45796">
    <property type="entry name" value="FORKHEAD BOX P, ISOFORM C"/>
    <property type="match status" value="1"/>
</dbReference>
<evidence type="ECO:0000256" key="3">
    <source>
        <dbReference type="ARBA" id="ARBA00022723"/>
    </source>
</evidence>
<evidence type="ECO:0000256" key="10">
    <source>
        <dbReference type="PROSITE-ProRule" id="PRU00089"/>
    </source>
</evidence>
<keyword evidence="2" id="KW-0678">Repressor</keyword>
<dbReference type="GO" id="GO:0005634">
    <property type="term" value="C:nucleus"/>
    <property type="evidence" value="ECO:0007669"/>
    <property type="project" value="UniProtKB-SubCell"/>
</dbReference>
<dbReference type="GO" id="GO:0000978">
    <property type="term" value="F:RNA polymerase II cis-regulatory region sequence-specific DNA binding"/>
    <property type="evidence" value="ECO:0007669"/>
    <property type="project" value="TreeGrafter"/>
</dbReference>
<keyword evidence="8" id="KW-0804">Transcription</keyword>
<accession>A0AAY4DTF9</accession>
<reference evidence="12" key="3">
    <citation type="submission" date="2025-09" db="UniProtKB">
        <authorList>
            <consortium name="Ensembl"/>
        </authorList>
    </citation>
    <scope>IDENTIFICATION</scope>
</reference>
<dbReference type="PROSITE" id="PS51257">
    <property type="entry name" value="PROKAR_LIPOPROTEIN"/>
    <property type="match status" value="1"/>
</dbReference>
<sequence length="275" mass="31497">MSDKSVFSPAIIFSCLSHLCTHADHPQRSDGILACDLQPVNLNPSSPLYLNGLCLWPGCDETFADYSHFLQHLDNDHNYGDKAFAQWKVQQDMVQHLENQLILEKEKLHAMQLHLNLASLITTSKVAGSDLIGSLAVSAGRAEGTYGDPLNASEEPGVPVQQKLWNIPHAHLLPDIMSDIELYKHTDIRPPYTYASLIRWSILEAPDKQQTLNEIYNWFTRMFYYFRHNNAAWKNAVRHNLSLHKCFVRVEGAKGAVWTVDEVEFQRRKKQKFNR</sequence>
<dbReference type="InterPro" id="IPR001766">
    <property type="entry name" value="Fork_head_dom"/>
</dbReference>